<keyword evidence="2" id="KW-1185">Reference proteome</keyword>
<evidence type="ECO:0000313" key="2">
    <source>
        <dbReference type="Proteomes" id="UP000235672"/>
    </source>
</evidence>
<dbReference type="OrthoDB" id="5331170at2759"/>
<name>A0A2J6PYD0_9HELO</name>
<reference evidence="1 2" key="1">
    <citation type="submission" date="2016-05" db="EMBL/GenBank/DDBJ databases">
        <title>A degradative enzymes factory behind the ericoid mycorrhizal symbiosis.</title>
        <authorList>
            <consortium name="DOE Joint Genome Institute"/>
            <person name="Martino E."/>
            <person name="Morin E."/>
            <person name="Grelet G."/>
            <person name="Kuo A."/>
            <person name="Kohler A."/>
            <person name="Daghino S."/>
            <person name="Barry K."/>
            <person name="Choi C."/>
            <person name="Cichocki N."/>
            <person name="Clum A."/>
            <person name="Copeland A."/>
            <person name="Hainaut M."/>
            <person name="Haridas S."/>
            <person name="Labutti K."/>
            <person name="Lindquist E."/>
            <person name="Lipzen A."/>
            <person name="Khouja H.-R."/>
            <person name="Murat C."/>
            <person name="Ohm R."/>
            <person name="Olson A."/>
            <person name="Spatafora J."/>
            <person name="Veneault-Fourrey C."/>
            <person name="Henrissat B."/>
            <person name="Grigoriev I."/>
            <person name="Martin F."/>
            <person name="Perotto S."/>
        </authorList>
    </citation>
    <scope>NUCLEOTIDE SEQUENCE [LARGE SCALE GENOMIC DNA]</scope>
    <source>
        <strain evidence="1 2">UAMH 7357</strain>
    </source>
</reference>
<dbReference type="Proteomes" id="UP000235672">
    <property type="component" value="Unassembled WGS sequence"/>
</dbReference>
<gene>
    <name evidence="1" type="ORF">NA56DRAFT_647484</name>
</gene>
<dbReference type="EMBL" id="KZ613491">
    <property type="protein sequence ID" value="PMD19038.1"/>
    <property type="molecule type" value="Genomic_DNA"/>
</dbReference>
<organism evidence="1 2">
    <name type="scientific">Hyaloscypha hepaticicola</name>
    <dbReference type="NCBI Taxonomy" id="2082293"/>
    <lineage>
        <taxon>Eukaryota</taxon>
        <taxon>Fungi</taxon>
        <taxon>Dikarya</taxon>
        <taxon>Ascomycota</taxon>
        <taxon>Pezizomycotina</taxon>
        <taxon>Leotiomycetes</taxon>
        <taxon>Helotiales</taxon>
        <taxon>Hyaloscyphaceae</taxon>
        <taxon>Hyaloscypha</taxon>
    </lineage>
</organism>
<accession>A0A2J6PYD0</accession>
<protein>
    <submittedName>
        <fullName evidence="1">Uncharacterized protein</fullName>
    </submittedName>
</protein>
<dbReference type="AlphaFoldDB" id="A0A2J6PYD0"/>
<evidence type="ECO:0000313" key="1">
    <source>
        <dbReference type="EMBL" id="PMD19038.1"/>
    </source>
</evidence>
<sequence length="210" mass="24953">MFPQGKYKFVWPKDGPKGNRPRGTFRGFKDILTGKGPDIFVQRNPSVTPINPDRWGNWDTYHSAGRHFIEEMKGARNLLTTSRGFKRYDPHTRRYRDWFTPHDWFGDGTYGLGVGPDGEGYPRFTNSEGKKILLRYARGEPVEPYKMGKDWHHDGPKRFRQDYDWFWQEAHRTRVNEWLGLPIHSPSNPFFRMHQEFPDDLPQWILDEIL</sequence>
<proteinExistence type="predicted"/>